<feature type="compositionally biased region" description="Polar residues" evidence="1">
    <location>
        <begin position="154"/>
        <end position="169"/>
    </location>
</feature>
<evidence type="ECO:0000313" key="3">
    <source>
        <dbReference type="Proteomes" id="UP001303046"/>
    </source>
</evidence>
<organism evidence="2 3">
    <name type="scientific">Necator americanus</name>
    <name type="common">Human hookworm</name>
    <dbReference type="NCBI Taxonomy" id="51031"/>
    <lineage>
        <taxon>Eukaryota</taxon>
        <taxon>Metazoa</taxon>
        <taxon>Ecdysozoa</taxon>
        <taxon>Nematoda</taxon>
        <taxon>Chromadorea</taxon>
        <taxon>Rhabditida</taxon>
        <taxon>Rhabditina</taxon>
        <taxon>Rhabditomorpha</taxon>
        <taxon>Strongyloidea</taxon>
        <taxon>Ancylostomatidae</taxon>
        <taxon>Bunostominae</taxon>
        <taxon>Necator</taxon>
    </lineage>
</organism>
<proteinExistence type="predicted"/>
<dbReference type="Proteomes" id="UP001303046">
    <property type="component" value="Unassembled WGS sequence"/>
</dbReference>
<gene>
    <name evidence="2" type="primary">Necator_chrIV.g15740</name>
    <name evidence="2" type="ORF">RB195_002445</name>
</gene>
<feature type="region of interest" description="Disordered" evidence="1">
    <location>
        <begin position="148"/>
        <end position="169"/>
    </location>
</feature>
<evidence type="ECO:0008006" key="4">
    <source>
        <dbReference type="Google" id="ProtNLM"/>
    </source>
</evidence>
<keyword evidence="3" id="KW-1185">Reference proteome</keyword>
<evidence type="ECO:0000256" key="1">
    <source>
        <dbReference type="SAM" id="MobiDB-lite"/>
    </source>
</evidence>
<sequence>MDLEKFYREDHTFYKVIIGDFNAKKLSSLRWTWESPDGEYHNEIDYIIVSKRFCLTDVAVVPREAIKEDLMEKVIHDFYSDPFDTHVHLPSHHLKEDGHAIPNVLLSEVRHGIMSVKIRTSSGPDRIKFLTRKDATVQHLRAIGTNGSIAGARSSKSMNDEQGAQVSLL</sequence>
<protein>
    <recommendedName>
        <fullName evidence="4">Endonuclease/exonuclease/phosphatase domain-containing protein</fullName>
    </recommendedName>
</protein>
<evidence type="ECO:0000313" key="2">
    <source>
        <dbReference type="EMBL" id="KAK6750475.1"/>
    </source>
</evidence>
<accession>A0ABR1DJJ4</accession>
<name>A0ABR1DJJ4_NECAM</name>
<dbReference type="EMBL" id="JAVFWL010000004">
    <property type="protein sequence ID" value="KAK6750475.1"/>
    <property type="molecule type" value="Genomic_DNA"/>
</dbReference>
<comment type="caution">
    <text evidence="2">The sequence shown here is derived from an EMBL/GenBank/DDBJ whole genome shotgun (WGS) entry which is preliminary data.</text>
</comment>
<reference evidence="2 3" key="1">
    <citation type="submission" date="2023-08" db="EMBL/GenBank/DDBJ databases">
        <title>A Necator americanus chromosomal reference genome.</title>
        <authorList>
            <person name="Ilik V."/>
            <person name="Petrzelkova K.J."/>
            <person name="Pardy F."/>
            <person name="Fuh T."/>
            <person name="Niatou-Singa F.S."/>
            <person name="Gouil Q."/>
            <person name="Baker L."/>
            <person name="Ritchie M.E."/>
            <person name="Jex A.R."/>
            <person name="Gazzola D."/>
            <person name="Li H."/>
            <person name="Toshio Fujiwara R."/>
            <person name="Zhan B."/>
            <person name="Aroian R.V."/>
            <person name="Pafco B."/>
            <person name="Schwarz E.M."/>
        </authorList>
    </citation>
    <scope>NUCLEOTIDE SEQUENCE [LARGE SCALE GENOMIC DNA]</scope>
    <source>
        <strain evidence="2 3">Aroian</strain>
        <tissue evidence="2">Whole animal</tissue>
    </source>
</reference>